<evidence type="ECO:0000313" key="2">
    <source>
        <dbReference type="Proteomes" id="UP000270924"/>
    </source>
</evidence>
<evidence type="ECO:0000313" key="1">
    <source>
        <dbReference type="EMBL" id="VDM10724.1"/>
    </source>
</evidence>
<dbReference type="EMBL" id="UYWW01001588">
    <property type="protein sequence ID" value="VDM10724.1"/>
    <property type="molecule type" value="Genomic_DNA"/>
</dbReference>
<gene>
    <name evidence="1" type="ORF">WBA_LOCUS4110</name>
</gene>
<reference evidence="1 2" key="1">
    <citation type="submission" date="2018-11" db="EMBL/GenBank/DDBJ databases">
        <authorList>
            <consortium name="Pathogen Informatics"/>
        </authorList>
    </citation>
    <scope>NUCLEOTIDE SEQUENCE [LARGE SCALE GENOMIC DNA]</scope>
</reference>
<dbReference type="Proteomes" id="UP000270924">
    <property type="component" value="Unassembled WGS sequence"/>
</dbReference>
<sequence length="390" mass="43456">MANIPIWNGSSTFTTGSTPFGFYDNDVQFQLEADEAAKWCAIRLGWPIVNVELQSGSFYAALEEAITTYGNEVYLYKTRENFLSMEGNILTGITFNNKLITPNLGTVIRIADNYASEAGVGGYTTYHTGSITLLPGVQDYDLNAWASGSGISGSGIEIKRVFFESSPAIVRYFDPYAGTGTGIQSLLESFGFGQFSPGINFLLMPIYFDVQKVQAIELNDSIRKAAFSFDLVNNQLRLFPIPENLIQGFNDKLYFHYIKKDERNDVTNATPNNPSGSITNIMNVPYVNPVYSQINSMGRQWIRQYMLAICKEMLAYIRGKYQTTPIPGAEVTLNQNDLLADAREEKRALLEQLRLILDTTSRKTLLENQAAEADSIQKTLGGIALPIYIF</sequence>
<keyword evidence="2" id="KW-1185">Reference proteome</keyword>
<accession>A0A3P7E3I1</accession>
<protein>
    <submittedName>
        <fullName evidence="1">Uncharacterized protein</fullName>
    </submittedName>
</protein>
<dbReference type="InParanoid" id="A0A3P7E3I1"/>
<dbReference type="AlphaFoldDB" id="A0A3P7E3I1"/>
<organism evidence="1 2">
    <name type="scientific">Wuchereria bancrofti</name>
    <dbReference type="NCBI Taxonomy" id="6293"/>
    <lineage>
        <taxon>Eukaryota</taxon>
        <taxon>Metazoa</taxon>
        <taxon>Ecdysozoa</taxon>
        <taxon>Nematoda</taxon>
        <taxon>Chromadorea</taxon>
        <taxon>Rhabditida</taxon>
        <taxon>Spirurina</taxon>
        <taxon>Spiruromorpha</taxon>
        <taxon>Filarioidea</taxon>
        <taxon>Onchocercidae</taxon>
        <taxon>Wuchereria</taxon>
    </lineage>
</organism>
<proteinExistence type="predicted"/>
<name>A0A3P7E3I1_WUCBA</name>